<name>A0A6J5L5D9_9CAUD</name>
<evidence type="ECO:0000313" key="1">
    <source>
        <dbReference type="EMBL" id="CAB4128506.1"/>
    </source>
</evidence>
<sequence>MSNTTGAAMSYQDTATMFRAMERLPRPVRLALWEAAGNWDPAEIWVMFCDARKFDGLAYATAWTLRRIQQEEDVELKAFAARYQRHYHLPLPAFAAGTSRVRYGIAA</sequence>
<protein>
    <submittedName>
        <fullName evidence="1">Uncharacterized protein</fullName>
    </submittedName>
</protein>
<accession>A0A6J5L5D9</accession>
<dbReference type="EMBL" id="LR796221">
    <property type="protein sequence ID" value="CAB4128506.1"/>
    <property type="molecule type" value="Genomic_DNA"/>
</dbReference>
<gene>
    <name evidence="1" type="ORF">UFOVP99_39</name>
</gene>
<proteinExistence type="predicted"/>
<organism evidence="1">
    <name type="scientific">uncultured Caudovirales phage</name>
    <dbReference type="NCBI Taxonomy" id="2100421"/>
    <lineage>
        <taxon>Viruses</taxon>
        <taxon>Duplodnaviria</taxon>
        <taxon>Heunggongvirae</taxon>
        <taxon>Uroviricota</taxon>
        <taxon>Caudoviricetes</taxon>
        <taxon>Peduoviridae</taxon>
        <taxon>Maltschvirus</taxon>
        <taxon>Maltschvirus maltsch</taxon>
    </lineage>
</organism>
<reference evidence="1" key="1">
    <citation type="submission" date="2020-04" db="EMBL/GenBank/DDBJ databases">
        <authorList>
            <person name="Chiriac C."/>
            <person name="Salcher M."/>
            <person name="Ghai R."/>
            <person name="Kavagutti S V."/>
        </authorList>
    </citation>
    <scope>NUCLEOTIDE SEQUENCE</scope>
</reference>